<comment type="caution">
    <text evidence="1">The sequence shown here is derived from an EMBL/GenBank/DDBJ whole genome shotgun (WGS) entry which is preliminary data.</text>
</comment>
<dbReference type="EMBL" id="JARBHB010000007">
    <property type="protein sequence ID" value="KAJ8879430.1"/>
    <property type="molecule type" value="Genomic_DNA"/>
</dbReference>
<name>A0ABQ9H5A1_9NEOP</name>
<protein>
    <submittedName>
        <fullName evidence="1">Uncharacterized protein</fullName>
    </submittedName>
</protein>
<accession>A0ABQ9H5A1</accession>
<evidence type="ECO:0000313" key="2">
    <source>
        <dbReference type="Proteomes" id="UP001159363"/>
    </source>
</evidence>
<evidence type="ECO:0000313" key="1">
    <source>
        <dbReference type="EMBL" id="KAJ8879430.1"/>
    </source>
</evidence>
<dbReference type="InterPro" id="IPR005312">
    <property type="entry name" value="DUF1759"/>
</dbReference>
<organism evidence="1 2">
    <name type="scientific">Dryococelus australis</name>
    <dbReference type="NCBI Taxonomy" id="614101"/>
    <lineage>
        <taxon>Eukaryota</taxon>
        <taxon>Metazoa</taxon>
        <taxon>Ecdysozoa</taxon>
        <taxon>Arthropoda</taxon>
        <taxon>Hexapoda</taxon>
        <taxon>Insecta</taxon>
        <taxon>Pterygota</taxon>
        <taxon>Neoptera</taxon>
        <taxon>Polyneoptera</taxon>
        <taxon>Phasmatodea</taxon>
        <taxon>Verophasmatodea</taxon>
        <taxon>Anareolatae</taxon>
        <taxon>Phasmatidae</taxon>
        <taxon>Eurycanthinae</taxon>
        <taxon>Dryococelus</taxon>
    </lineage>
</organism>
<reference evidence="1 2" key="1">
    <citation type="submission" date="2023-02" db="EMBL/GenBank/DDBJ databases">
        <title>LHISI_Scaffold_Assembly.</title>
        <authorList>
            <person name="Stuart O.P."/>
            <person name="Cleave R."/>
            <person name="Magrath M.J.L."/>
            <person name="Mikheyev A.S."/>
        </authorList>
    </citation>
    <scope>NUCLEOTIDE SEQUENCE [LARGE SCALE GENOMIC DNA]</scope>
    <source>
        <strain evidence="1">Daus_M_001</strain>
        <tissue evidence="1">Leg muscle</tissue>
    </source>
</reference>
<proteinExistence type="predicted"/>
<gene>
    <name evidence="1" type="ORF">PR048_020038</name>
</gene>
<sequence>MKDKEHFDEGFYTKQFIDIYYGVISYLAIIQEEPKRNECAVASLPRHESWVSLPTIHLPLFYGKQTEWINFSNLFSTLVVTNEHLSNVEKQSYLKSSLSAEQLSFIQALPMTADHFVVAWQLLDKRFNNKRFRVSQHVDVMV</sequence>
<dbReference type="Pfam" id="PF03564">
    <property type="entry name" value="DUF1759"/>
    <property type="match status" value="1"/>
</dbReference>
<keyword evidence="2" id="KW-1185">Reference proteome</keyword>
<dbReference type="Proteomes" id="UP001159363">
    <property type="component" value="Chromosome 6"/>
</dbReference>